<sequence length="281" mass="30649">MSECPNSADSASKLNDPCLHLASLVVVLGTPMSVVPAADIPLVDAQMSHESVASSSSPTAPQTPSRSSLGTETDAGSTAQNNYLFDLSRALNNLIQRYADRAVVADIPGLQDNGGEVYHESVATIIVRKVEKRVDEERRRVEFRENRKKRRTAAVQMEIDQQLVGRMNSSTGFRVGENGDIDVRDTFVDRLGFPEEGFLDFALSVRRALWITSVCMSKMLLVTSIYAAALWGVASFAASLFEGVTVDDAAVAQFGIPFSNLTHTQAELFDDGLVEDRFERG</sequence>
<evidence type="ECO:0000256" key="1">
    <source>
        <dbReference type="SAM" id="MobiDB-lite"/>
    </source>
</evidence>
<gene>
    <name evidence="2" type="ORF">TrCOL_g421</name>
</gene>
<evidence type="ECO:0000313" key="3">
    <source>
        <dbReference type="Proteomes" id="UP001165065"/>
    </source>
</evidence>
<dbReference type="Proteomes" id="UP001165065">
    <property type="component" value="Unassembled WGS sequence"/>
</dbReference>
<keyword evidence="3" id="KW-1185">Reference proteome</keyword>
<evidence type="ECO:0000313" key="2">
    <source>
        <dbReference type="EMBL" id="GMI44343.1"/>
    </source>
</evidence>
<dbReference type="AlphaFoldDB" id="A0A9W7GHT9"/>
<feature type="compositionally biased region" description="Low complexity" evidence="1">
    <location>
        <begin position="49"/>
        <end position="68"/>
    </location>
</feature>
<protein>
    <submittedName>
        <fullName evidence="2">Uncharacterized protein</fullName>
    </submittedName>
</protein>
<feature type="region of interest" description="Disordered" evidence="1">
    <location>
        <begin position="49"/>
        <end position="75"/>
    </location>
</feature>
<name>A0A9W7GHT9_9STRA</name>
<dbReference type="EMBL" id="BRYA01000213">
    <property type="protein sequence ID" value="GMI44343.1"/>
    <property type="molecule type" value="Genomic_DNA"/>
</dbReference>
<organism evidence="2 3">
    <name type="scientific">Triparma columacea</name>
    <dbReference type="NCBI Taxonomy" id="722753"/>
    <lineage>
        <taxon>Eukaryota</taxon>
        <taxon>Sar</taxon>
        <taxon>Stramenopiles</taxon>
        <taxon>Ochrophyta</taxon>
        <taxon>Bolidophyceae</taxon>
        <taxon>Parmales</taxon>
        <taxon>Triparmaceae</taxon>
        <taxon>Triparma</taxon>
    </lineage>
</organism>
<reference evidence="3" key="1">
    <citation type="journal article" date="2023" name="Commun. Biol.">
        <title>Genome analysis of Parmales, the sister group of diatoms, reveals the evolutionary specialization of diatoms from phago-mixotrophs to photoautotrophs.</title>
        <authorList>
            <person name="Ban H."/>
            <person name="Sato S."/>
            <person name="Yoshikawa S."/>
            <person name="Yamada K."/>
            <person name="Nakamura Y."/>
            <person name="Ichinomiya M."/>
            <person name="Sato N."/>
            <person name="Blanc-Mathieu R."/>
            <person name="Endo H."/>
            <person name="Kuwata A."/>
            <person name="Ogata H."/>
        </authorList>
    </citation>
    <scope>NUCLEOTIDE SEQUENCE [LARGE SCALE GENOMIC DNA]</scope>
</reference>
<accession>A0A9W7GHT9</accession>
<proteinExistence type="predicted"/>
<comment type="caution">
    <text evidence="2">The sequence shown here is derived from an EMBL/GenBank/DDBJ whole genome shotgun (WGS) entry which is preliminary data.</text>
</comment>